<evidence type="ECO:0008006" key="3">
    <source>
        <dbReference type="Google" id="ProtNLM"/>
    </source>
</evidence>
<dbReference type="STRING" id="1048983.EL17_04585"/>
<dbReference type="eggNOG" id="ENOG5031YMS">
    <property type="taxonomic scope" value="Bacteria"/>
</dbReference>
<dbReference type="AlphaFoldDB" id="A0A074L1A6"/>
<dbReference type="InterPro" id="IPR005901">
    <property type="entry name" value="GLPGLI"/>
</dbReference>
<comment type="caution">
    <text evidence="1">The sequence shown here is derived from an EMBL/GenBank/DDBJ whole genome shotgun (WGS) entry which is preliminary data.</text>
</comment>
<organism evidence="1 2">
    <name type="scientific">Anditalea andensis</name>
    <dbReference type="NCBI Taxonomy" id="1048983"/>
    <lineage>
        <taxon>Bacteria</taxon>
        <taxon>Pseudomonadati</taxon>
        <taxon>Bacteroidota</taxon>
        <taxon>Cytophagia</taxon>
        <taxon>Cytophagales</taxon>
        <taxon>Cytophagaceae</taxon>
        <taxon>Anditalea</taxon>
    </lineage>
</organism>
<proteinExistence type="predicted"/>
<gene>
    <name evidence="1" type="ORF">EL17_04585</name>
</gene>
<keyword evidence="2" id="KW-1185">Reference proteome</keyword>
<dbReference type="OrthoDB" id="1440774at2"/>
<protein>
    <recommendedName>
        <fullName evidence="3">GLPGLI family protein</fullName>
    </recommendedName>
</protein>
<dbReference type="NCBIfam" id="TIGR01200">
    <property type="entry name" value="GLPGLI"/>
    <property type="match status" value="1"/>
</dbReference>
<reference evidence="1 2" key="1">
    <citation type="submission" date="2014-04" db="EMBL/GenBank/DDBJ databases">
        <title>Characterization and application of a salt tolerant electro-active bacterium.</title>
        <authorList>
            <person name="Yang L."/>
            <person name="Wei S."/>
            <person name="Tay Q.X.M."/>
        </authorList>
    </citation>
    <scope>NUCLEOTIDE SEQUENCE [LARGE SCALE GENOMIC DNA]</scope>
    <source>
        <strain evidence="1 2">LY1</strain>
    </source>
</reference>
<name>A0A074L1A6_9BACT</name>
<sequence>MKIILSLSLILCISFTFPSNEEGSDYAFYYEVEFSADSLNPEDKSKDLMVLFTVNGKSRYQSYYGFQRDSLTEIAKAQRMDVNEVIPFVNQIQKPQFSYVIIKDWNKDRYKYVDRVYPDYLIFEDQLAKIEWTIKNEFDEHMGFKTQKAITSYGGRDYEAWFAEEIPINDGPYIFGNLPGLIVKLRDTRNHYNFKFTKVEKKSVNVDYVTHRKTITTTKSQFHKAQHDFNANVVGRMAMGGVTLNDKSQAKDVQERYNKKNNQLELDVLCEVICNIPYNSY</sequence>
<evidence type="ECO:0000313" key="1">
    <source>
        <dbReference type="EMBL" id="KEO74959.1"/>
    </source>
</evidence>
<evidence type="ECO:0000313" key="2">
    <source>
        <dbReference type="Proteomes" id="UP000027821"/>
    </source>
</evidence>
<dbReference type="EMBL" id="JMIH01000014">
    <property type="protein sequence ID" value="KEO74959.1"/>
    <property type="molecule type" value="Genomic_DNA"/>
</dbReference>
<dbReference type="Proteomes" id="UP000027821">
    <property type="component" value="Unassembled WGS sequence"/>
</dbReference>
<dbReference type="RefSeq" id="WP_035071368.1">
    <property type="nucleotide sequence ID" value="NZ_JMIH01000014.1"/>
</dbReference>
<dbReference type="Pfam" id="PF09697">
    <property type="entry name" value="Porph_ging"/>
    <property type="match status" value="1"/>
</dbReference>
<accession>A0A074L1A6</accession>